<dbReference type="EMBL" id="VSSQ01003071">
    <property type="protein sequence ID" value="MPM18884.1"/>
    <property type="molecule type" value="Genomic_DNA"/>
</dbReference>
<gene>
    <name evidence="1" type="ORF">SDC9_65302</name>
</gene>
<comment type="caution">
    <text evidence="1">The sequence shown here is derived from an EMBL/GenBank/DDBJ whole genome shotgun (WGS) entry which is preliminary data.</text>
</comment>
<evidence type="ECO:0000313" key="1">
    <source>
        <dbReference type="EMBL" id="MPM18884.1"/>
    </source>
</evidence>
<reference evidence="1" key="1">
    <citation type="submission" date="2019-08" db="EMBL/GenBank/DDBJ databases">
        <authorList>
            <person name="Kucharzyk K."/>
            <person name="Murdoch R.W."/>
            <person name="Higgins S."/>
            <person name="Loffler F."/>
        </authorList>
    </citation>
    <scope>NUCLEOTIDE SEQUENCE</scope>
</reference>
<accession>A0A644XXV5</accession>
<sequence length="213" mass="22726">MAQIRHVRGAADEAGGDKVKILFHAEENILPVPLAEIWHGKAHAGDVDPLVIFDASAVFHPADDILASDFQHREADKPVVQQNRAAGNHVAGKVPVGDGADMLVSRNVAGGEDKVLTFLQLGAAFLEIPQANFGALGVQHGGHGKIQLLPKRFHHVQPRLVFGMGAVGKVKPGHIQSGLQHGAERFLLVGGGTQSTDNFCLSHINLLVSWKQP</sequence>
<organism evidence="1">
    <name type="scientific">bioreactor metagenome</name>
    <dbReference type="NCBI Taxonomy" id="1076179"/>
    <lineage>
        <taxon>unclassified sequences</taxon>
        <taxon>metagenomes</taxon>
        <taxon>ecological metagenomes</taxon>
    </lineage>
</organism>
<proteinExistence type="predicted"/>
<protein>
    <submittedName>
        <fullName evidence="1">Uncharacterized protein</fullName>
    </submittedName>
</protein>
<name>A0A644XXV5_9ZZZZ</name>
<dbReference type="AlphaFoldDB" id="A0A644XXV5"/>